<evidence type="ECO:0000256" key="1">
    <source>
        <dbReference type="SAM" id="SignalP"/>
    </source>
</evidence>
<name>A0A439DAM0_9PEZI</name>
<proteinExistence type="predicted"/>
<dbReference type="Proteomes" id="UP000286045">
    <property type="component" value="Unassembled WGS sequence"/>
</dbReference>
<evidence type="ECO:0000313" key="4">
    <source>
        <dbReference type="Proteomes" id="UP000286045"/>
    </source>
</evidence>
<sequence length="357" mass="39218">MAFKASSSLLLLAALSGVGHAADLCPQLNDIGHAPSQPWVFSSLNWTLTQISSGATWPPPENDFDESRVAFAIQSDFDGASVQCSAQGKEFSEEYTRQLAGKSPTYNWYTCEGESTDVKTEFKLVWWNTHNLQIRQTWTCPTTGKPMRATGQLTMTNFACQFDDQSRRTSCVSNAGSQLPFDATIVEVLPAPTRECAAASEATPDWNVQDLVWVTRTTTFGLDPGFSNMTFRLINEALDGYSPRMTCTEPALHGPQGGVYITPYSCTVFEANEADVPPTRFDWVLDDKSLLRVNQTWSCDDGATGQTRFQSIGELDIKSLLSCEAKSNNYTIGGGVFVETYTTCVTQSDFGIQGELQ</sequence>
<dbReference type="PROSITE" id="PS50835">
    <property type="entry name" value="IG_LIKE"/>
    <property type="match status" value="1"/>
</dbReference>
<keyword evidence="4" id="KW-1185">Reference proteome</keyword>
<organism evidence="3 4">
    <name type="scientific">Xylaria grammica</name>
    <dbReference type="NCBI Taxonomy" id="363999"/>
    <lineage>
        <taxon>Eukaryota</taxon>
        <taxon>Fungi</taxon>
        <taxon>Dikarya</taxon>
        <taxon>Ascomycota</taxon>
        <taxon>Pezizomycotina</taxon>
        <taxon>Sordariomycetes</taxon>
        <taxon>Xylariomycetidae</taxon>
        <taxon>Xylariales</taxon>
        <taxon>Xylariaceae</taxon>
        <taxon>Xylaria</taxon>
    </lineage>
</organism>
<comment type="caution">
    <text evidence="3">The sequence shown here is derived from an EMBL/GenBank/DDBJ whole genome shotgun (WGS) entry which is preliminary data.</text>
</comment>
<evidence type="ECO:0000313" key="3">
    <source>
        <dbReference type="EMBL" id="RWA11453.1"/>
    </source>
</evidence>
<keyword evidence="1" id="KW-0732">Signal</keyword>
<reference evidence="3 4" key="1">
    <citation type="submission" date="2018-12" db="EMBL/GenBank/DDBJ databases">
        <title>Draft genome sequence of Xylaria grammica IHI A82.</title>
        <authorList>
            <person name="Buettner E."/>
            <person name="Kellner H."/>
        </authorList>
    </citation>
    <scope>NUCLEOTIDE SEQUENCE [LARGE SCALE GENOMIC DNA]</scope>
    <source>
        <strain evidence="3 4">IHI A82</strain>
    </source>
</reference>
<feature type="signal peptide" evidence="1">
    <location>
        <begin position="1"/>
        <end position="21"/>
    </location>
</feature>
<dbReference type="AlphaFoldDB" id="A0A439DAM0"/>
<gene>
    <name evidence="3" type="ORF">EKO27_g3632</name>
</gene>
<protein>
    <recommendedName>
        <fullName evidence="2">Ig-like domain-containing protein</fullName>
    </recommendedName>
</protein>
<dbReference type="InterPro" id="IPR007110">
    <property type="entry name" value="Ig-like_dom"/>
</dbReference>
<evidence type="ECO:0000259" key="2">
    <source>
        <dbReference type="PROSITE" id="PS50835"/>
    </source>
</evidence>
<feature type="chain" id="PRO_5019234063" description="Ig-like domain-containing protein" evidence="1">
    <location>
        <begin position="22"/>
        <end position="357"/>
    </location>
</feature>
<accession>A0A439DAM0</accession>
<dbReference type="EMBL" id="RYZI01000079">
    <property type="protein sequence ID" value="RWA11453.1"/>
    <property type="molecule type" value="Genomic_DNA"/>
</dbReference>
<feature type="domain" description="Ig-like" evidence="2">
    <location>
        <begin position="243"/>
        <end position="333"/>
    </location>
</feature>